<dbReference type="GO" id="GO:0005737">
    <property type="term" value="C:cytoplasm"/>
    <property type="evidence" value="ECO:0007669"/>
    <property type="project" value="TreeGrafter"/>
</dbReference>
<dbReference type="Proteomes" id="UP000813444">
    <property type="component" value="Unassembled WGS sequence"/>
</dbReference>
<evidence type="ECO:0000256" key="4">
    <source>
        <dbReference type="ARBA" id="ARBA00023002"/>
    </source>
</evidence>
<protein>
    <recommendedName>
        <fullName evidence="5">FAD/NAD(P)-binding domain-containing protein</fullName>
    </recommendedName>
</protein>
<keyword evidence="2" id="KW-0285">Flavoprotein</keyword>
<evidence type="ECO:0000256" key="2">
    <source>
        <dbReference type="ARBA" id="ARBA00022630"/>
    </source>
</evidence>
<reference evidence="6" key="1">
    <citation type="journal article" date="2021" name="Nat. Commun.">
        <title>Genetic determinants of endophytism in the Arabidopsis root mycobiome.</title>
        <authorList>
            <person name="Mesny F."/>
            <person name="Miyauchi S."/>
            <person name="Thiergart T."/>
            <person name="Pickel B."/>
            <person name="Atanasova L."/>
            <person name="Karlsson M."/>
            <person name="Huettel B."/>
            <person name="Barry K.W."/>
            <person name="Haridas S."/>
            <person name="Chen C."/>
            <person name="Bauer D."/>
            <person name="Andreopoulos W."/>
            <person name="Pangilinan J."/>
            <person name="LaButti K."/>
            <person name="Riley R."/>
            <person name="Lipzen A."/>
            <person name="Clum A."/>
            <person name="Drula E."/>
            <person name="Henrissat B."/>
            <person name="Kohler A."/>
            <person name="Grigoriev I.V."/>
            <person name="Martin F.M."/>
            <person name="Hacquard S."/>
        </authorList>
    </citation>
    <scope>NUCLEOTIDE SEQUENCE</scope>
    <source>
        <strain evidence="6">MPI-CAGE-CH-0235</strain>
    </source>
</reference>
<comment type="similarity">
    <text evidence="1">Belongs to the FAD-dependent oxidoreductase family.</text>
</comment>
<feature type="domain" description="FAD/NAD(P)-binding" evidence="5">
    <location>
        <begin position="4"/>
        <end position="300"/>
    </location>
</feature>
<accession>A0A8K0WPN2</accession>
<dbReference type="Gene3D" id="3.50.50.100">
    <property type="match status" value="1"/>
</dbReference>
<dbReference type="Pfam" id="PF07992">
    <property type="entry name" value="Pyr_redox_2"/>
    <property type="match status" value="1"/>
</dbReference>
<evidence type="ECO:0000259" key="5">
    <source>
        <dbReference type="Pfam" id="PF07992"/>
    </source>
</evidence>
<sequence length="383" mass="41297">MAKTVIIIGAGWAGLPLAHKLLKYTVPKMPDLKVVLVSPNSHFFWNVAATRGIIPGEIADEDLFIPIAPVFEKYGETNFEFVLGAATGISPSLNSINVGMTDGTQRTLAYDQLVIASGSRIKSNLPFKLLQSHNETISAWHDLQTKVGNASSIVIAGAGPTGIEVAGELGAKYGRKKKITLIASQPEFLPDASPSVQSTIMKDLKKLGVNTMMGTKVKDATQSQITSKWTIETSGAPNSTIEADLYLPLHGVVVNTSFVPEDLLDKSGNLNLQGDFRVAGTSNIWGIGDVGNLEPKQVTVTDAQIIHLANALDTVLTTSNSITPYKKMDKTMIFVSMGRSHATGQIGNWTLWGFMVNYVKGRKLFMDTAKGYVGGEHLRHAKM</sequence>
<gene>
    <name evidence="6" type="ORF">B0I35DRAFT_488738</name>
</gene>
<dbReference type="PRINTS" id="PR00368">
    <property type="entry name" value="FADPNR"/>
</dbReference>
<dbReference type="AlphaFoldDB" id="A0A8K0WPN2"/>
<dbReference type="InterPro" id="IPR036188">
    <property type="entry name" value="FAD/NAD-bd_sf"/>
</dbReference>
<dbReference type="SUPFAM" id="SSF51905">
    <property type="entry name" value="FAD/NAD(P)-binding domain"/>
    <property type="match status" value="2"/>
</dbReference>
<dbReference type="EMBL" id="JAGPNK010000011">
    <property type="protein sequence ID" value="KAH7311412.1"/>
    <property type="molecule type" value="Genomic_DNA"/>
</dbReference>
<dbReference type="OrthoDB" id="202203at2759"/>
<keyword evidence="7" id="KW-1185">Reference proteome</keyword>
<evidence type="ECO:0000256" key="1">
    <source>
        <dbReference type="ARBA" id="ARBA00006442"/>
    </source>
</evidence>
<comment type="caution">
    <text evidence="6">The sequence shown here is derived from an EMBL/GenBank/DDBJ whole genome shotgun (WGS) entry which is preliminary data.</text>
</comment>
<dbReference type="GO" id="GO:0050660">
    <property type="term" value="F:flavin adenine dinucleotide binding"/>
    <property type="evidence" value="ECO:0007669"/>
    <property type="project" value="TreeGrafter"/>
</dbReference>
<dbReference type="PANTHER" id="PTHR43735:SF3">
    <property type="entry name" value="FERROPTOSIS SUPPRESSOR PROTEIN 1"/>
    <property type="match status" value="1"/>
</dbReference>
<evidence type="ECO:0000256" key="3">
    <source>
        <dbReference type="ARBA" id="ARBA00022827"/>
    </source>
</evidence>
<dbReference type="GO" id="GO:0004174">
    <property type="term" value="F:electron-transferring-flavoprotein dehydrogenase activity"/>
    <property type="evidence" value="ECO:0007669"/>
    <property type="project" value="TreeGrafter"/>
</dbReference>
<dbReference type="PANTHER" id="PTHR43735">
    <property type="entry name" value="APOPTOSIS-INDUCING FACTOR 1"/>
    <property type="match status" value="1"/>
</dbReference>
<organism evidence="6 7">
    <name type="scientific">Stachybotrys elegans</name>
    <dbReference type="NCBI Taxonomy" id="80388"/>
    <lineage>
        <taxon>Eukaryota</taxon>
        <taxon>Fungi</taxon>
        <taxon>Dikarya</taxon>
        <taxon>Ascomycota</taxon>
        <taxon>Pezizomycotina</taxon>
        <taxon>Sordariomycetes</taxon>
        <taxon>Hypocreomycetidae</taxon>
        <taxon>Hypocreales</taxon>
        <taxon>Stachybotryaceae</taxon>
        <taxon>Stachybotrys</taxon>
    </lineage>
</organism>
<name>A0A8K0WPN2_9HYPO</name>
<keyword evidence="4" id="KW-0560">Oxidoreductase</keyword>
<evidence type="ECO:0000313" key="7">
    <source>
        <dbReference type="Proteomes" id="UP000813444"/>
    </source>
</evidence>
<keyword evidence="3" id="KW-0274">FAD</keyword>
<evidence type="ECO:0000313" key="6">
    <source>
        <dbReference type="EMBL" id="KAH7311412.1"/>
    </source>
</evidence>
<proteinExistence type="inferred from homology"/>
<dbReference type="InterPro" id="IPR023753">
    <property type="entry name" value="FAD/NAD-binding_dom"/>
</dbReference>